<dbReference type="InterPro" id="IPR050109">
    <property type="entry name" value="HTH-type_TetR-like_transc_reg"/>
</dbReference>
<sequence>MSNQEISLVDFADREKVLTISAALFREKGFERTSLREISKACGMLPGSLHYRYRAKDDILVDMMRLAIERITSGIVDATVSIDDPLEKLRAAMRAHVNILMSGNDMVYVLLFEWRSLHGTAHTQIVAERDRYERCWQAILENLRVKQYIREGIDINLIRLIGLGAVNWVATWYQAEGKYSLDQIGDAIWQMLTRGILADEHLKTAKNYESILHQEQIS</sequence>
<keyword evidence="1" id="KW-0175">Coiled coil</keyword>
<dbReference type="GO" id="GO:0003700">
    <property type="term" value="F:DNA-binding transcription factor activity"/>
    <property type="evidence" value="ECO:0007669"/>
    <property type="project" value="TreeGrafter"/>
</dbReference>
<dbReference type="RefSeq" id="WP_107867016.1">
    <property type="nucleotide sequence ID" value="NZ_QAON01000030.1"/>
</dbReference>
<keyword evidence="6" id="KW-1185">Reference proteome</keyword>
<organism evidence="5 6">
    <name type="scientific">Agitococcus lubricus</name>
    <dbReference type="NCBI Taxonomy" id="1077255"/>
    <lineage>
        <taxon>Bacteria</taxon>
        <taxon>Pseudomonadati</taxon>
        <taxon>Pseudomonadota</taxon>
        <taxon>Gammaproteobacteria</taxon>
        <taxon>Moraxellales</taxon>
        <taxon>Moraxellaceae</taxon>
        <taxon>Agitococcus</taxon>
    </lineage>
</organism>
<comment type="caution">
    <text evidence="5">The sequence shown here is derived from an EMBL/GenBank/DDBJ whole genome shotgun (WGS) entry which is preliminary data.</text>
</comment>
<dbReference type="Pfam" id="PF00440">
    <property type="entry name" value="TetR_N"/>
    <property type="match status" value="1"/>
</dbReference>
<dbReference type="PROSITE" id="PS50977">
    <property type="entry name" value="HTH_TETR_2"/>
    <property type="match status" value="1"/>
</dbReference>
<evidence type="ECO:0000256" key="1">
    <source>
        <dbReference type="ARBA" id="ARBA00023054"/>
    </source>
</evidence>
<gene>
    <name evidence="5" type="ORF">C8N29_1305</name>
</gene>
<keyword evidence="2 3" id="KW-0238">DNA-binding</keyword>
<dbReference type="SUPFAM" id="SSF46689">
    <property type="entry name" value="Homeodomain-like"/>
    <property type="match status" value="1"/>
</dbReference>
<dbReference type="EMBL" id="QAON01000030">
    <property type="protein sequence ID" value="PTQ86760.1"/>
    <property type="molecule type" value="Genomic_DNA"/>
</dbReference>
<evidence type="ECO:0000259" key="4">
    <source>
        <dbReference type="PROSITE" id="PS50977"/>
    </source>
</evidence>
<dbReference type="InterPro" id="IPR009057">
    <property type="entry name" value="Homeodomain-like_sf"/>
</dbReference>
<dbReference type="InterPro" id="IPR036271">
    <property type="entry name" value="Tet_transcr_reg_TetR-rel_C_sf"/>
</dbReference>
<evidence type="ECO:0000313" key="6">
    <source>
        <dbReference type="Proteomes" id="UP000244223"/>
    </source>
</evidence>
<dbReference type="PANTHER" id="PTHR30055">
    <property type="entry name" value="HTH-TYPE TRANSCRIPTIONAL REGULATOR RUTR"/>
    <property type="match status" value="1"/>
</dbReference>
<dbReference type="GO" id="GO:0000976">
    <property type="term" value="F:transcription cis-regulatory region binding"/>
    <property type="evidence" value="ECO:0007669"/>
    <property type="project" value="TreeGrafter"/>
</dbReference>
<accession>A0A2T5ISG6</accession>
<name>A0A2T5ISG6_9GAMM</name>
<protein>
    <submittedName>
        <fullName evidence="5">TetR family transcriptional regulator</fullName>
    </submittedName>
</protein>
<evidence type="ECO:0000313" key="5">
    <source>
        <dbReference type="EMBL" id="PTQ86760.1"/>
    </source>
</evidence>
<evidence type="ECO:0000256" key="3">
    <source>
        <dbReference type="PROSITE-ProRule" id="PRU00335"/>
    </source>
</evidence>
<dbReference type="AlphaFoldDB" id="A0A2T5ISG6"/>
<feature type="domain" description="HTH tetR-type" evidence="4">
    <location>
        <begin position="11"/>
        <end position="71"/>
    </location>
</feature>
<dbReference type="OrthoDB" id="9780824at2"/>
<dbReference type="Gene3D" id="1.10.357.10">
    <property type="entry name" value="Tetracycline Repressor, domain 2"/>
    <property type="match status" value="1"/>
</dbReference>
<evidence type="ECO:0000256" key="2">
    <source>
        <dbReference type="ARBA" id="ARBA00023125"/>
    </source>
</evidence>
<dbReference type="InterPro" id="IPR041490">
    <property type="entry name" value="KstR2_TetR_C"/>
</dbReference>
<dbReference type="PRINTS" id="PR00455">
    <property type="entry name" value="HTHTETR"/>
</dbReference>
<proteinExistence type="predicted"/>
<reference evidence="5 6" key="1">
    <citation type="submission" date="2018-04" db="EMBL/GenBank/DDBJ databases">
        <title>Genomic Encyclopedia of Archaeal and Bacterial Type Strains, Phase II (KMG-II): from individual species to whole genera.</title>
        <authorList>
            <person name="Goeker M."/>
        </authorList>
    </citation>
    <scope>NUCLEOTIDE SEQUENCE [LARGE SCALE GENOMIC DNA]</scope>
    <source>
        <strain evidence="5 6">DSM 5822</strain>
    </source>
</reference>
<feature type="DNA-binding region" description="H-T-H motif" evidence="3">
    <location>
        <begin position="34"/>
        <end position="53"/>
    </location>
</feature>
<dbReference type="PANTHER" id="PTHR30055:SF183">
    <property type="entry name" value="NUCLEOID OCCLUSION FACTOR SLMA"/>
    <property type="match status" value="1"/>
</dbReference>
<dbReference type="Pfam" id="PF17932">
    <property type="entry name" value="TetR_C_24"/>
    <property type="match status" value="1"/>
</dbReference>
<dbReference type="Proteomes" id="UP000244223">
    <property type="component" value="Unassembled WGS sequence"/>
</dbReference>
<dbReference type="SUPFAM" id="SSF48498">
    <property type="entry name" value="Tetracyclin repressor-like, C-terminal domain"/>
    <property type="match status" value="1"/>
</dbReference>
<dbReference type="InterPro" id="IPR001647">
    <property type="entry name" value="HTH_TetR"/>
</dbReference>
<dbReference type="Gene3D" id="1.10.10.60">
    <property type="entry name" value="Homeodomain-like"/>
    <property type="match status" value="1"/>
</dbReference>